<evidence type="ECO:0000313" key="2">
    <source>
        <dbReference type="EMBL" id="PPQ86195.1"/>
    </source>
</evidence>
<dbReference type="EMBL" id="NHYE01004123">
    <property type="protein sequence ID" value="PPQ86195.1"/>
    <property type="molecule type" value="Genomic_DNA"/>
</dbReference>
<keyword evidence="3" id="KW-1185">Reference proteome</keyword>
<dbReference type="AlphaFoldDB" id="A0A409X5Z8"/>
<keyword evidence="1" id="KW-0732">Signal</keyword>
<gene>
    <name evidence="2" type="ORF">CVT26_000273</name>
</gene>
<reference evidence="2 3" key="1">
    <citation type="journal article" date="2018" name="Evol. Lett.">
        <title>Horizontal gene cluster transfer increased hallucinogenic mushroom diversity.</title>
        <authorList>
            <person name="Reynolds H.T."/>
            <person name="Vijayakumar V."/>
            <person name="Gluck-Thaler E."/>
            <person name="Korotkin H.B."/>
            <person name="Matheny P.B."/>
            <person name="Slot J.C."/>
        </authorList>
    </citation>
    <scope>NUCLEOTIDE SEQUENCE [LARGE SCALE GENOMIC DNA]</scope>
    <source>
        <strain evidence="2 3">SRW20</strain>
    </source>
</reference>
<feature type="non-terminal residue" evidence="2">
    <location>
        <position position="1"/>
    </location>
</feature>
<feature type="signal peptide" evidence="1">
    <location>
        <begin position="1"/>
        <end position="26"/>
    </location>
</feature>
<name>A0A409X5Z8_9AGAR</name>
<evidence type="ECO:0000256" key="1">
    <source>
        <dbReference type="SAM" id="SignalP"/>
    </source>
</evidence>
<accession>A0A409X5Z8</accession>
<proteinExistence type="predicted"/>
<dbReference type="InParanoid" id="A0A409X5Z8"/>
<feature type="chain" id="PRO_5019181138" evidence="1">
    <location>
        <begin position="27"/>
        <end position="101"/>
    </location>
</feature>
<evidence type="ECO:0000313" key="3">
    <source>
        <dbReference type="Proteomes" id="UP000284706"/>
    </source>
</evidence>
<dbReference type="Proteomes" id="UP000284706">
    <property type="component" value="Unassembled WGS sequence"/>
</dbReference>
<sequence length="101" mass="11304">CWRLLRLLRVGVVLLALSLLCTPKLGAVKDLEEIPDSGRNVSKSSGRGGGERPAHEIFEYALARPGEQDQFSKLGRSESKLWKGVDDLYKTKLFISVIEYK</sequence>
<comment type="caution">
    <text evidence="2">The sequence shown here is derived from an EMBL/GenBank/DDBJ whole genome shotgun (WGS) entry which is preliminary data.</text>
</comment>
<protein>
    <submittedName>
        <fullName evidence="2">Uncharacterized protein</fullName>
    </submittedName>
</protein>
<organism evidence="2 3">
    <name type="scientific">Gymnopilus dilepis</name>
    <dbReference type="NCBI Taxonomy" id="231916"/>
    <lineage>
        <taxon>Eukaryota</taxon>
        <taxon>Fungi</taxon>
        <taxon>Dikarya</taxon>
        <taxon>Basidiomycota</taxon>
        <taxon>Agaricomycotina</taxon>
        <taxon>Agaricomycetes</taxon>
        <taxon>Agaricomycetidae</taxon>
        <taxon>Agaricales</taxon>
        <taxon>Agaricineae</taxon>
        <taxon>Hymenogastraceae</taxon>
        <taxon>Gymnopilus</taxon>
    </lineage>
</organism>